<evidence type="ECO:0000313" key="2">
    <source>
        <dbReference type="EMBL" id="KAL0065944.1"/>
    </source>
</evidence>
<comment type="caution">
    <text evidence="2">The sequence shown here is derived from an EMBL/GenBank/DDBJ whole genome shotgun (WGS) entry which is preliminary data.</text>
</comment>
<protein>
    <submittedName>
        <fullName evidence="2">Uncharacterized protein</fullName>
    </submittedName>
</protein>
<dbReference type="EMBL" id="JBBXMP010000041">
    <property type="protein sequence ID" value="KAL0065944.1"/>
    <property type="molecule type" value="Genomic_DNA"/>
</dbReference>
<feature type="region of interest" description="Disordered" evidence="1">
    <location>
        <begin position="1"/>
        <end position="109"/>
    </location>
</feature>
<dbReference type="Proteomes" id="UP001437256">
    <property type="component" value="Unassembled WGS sequence"/>
</dbReference>
<organism evidence="2 3">
    <name type="scientific">Marasmius tenuissimus</name>
    <dbReference type="NCBI Taxonomy" id="585030"/>
    <lineage>
        <taxon>Eukaryota</taxon>
        <taxon>Fungi</taxon>
        <taxon>Dikarya</taxon>
        <taxon>Basidiomycota</taxon>
        <taxon>Agaricomycotina</taxon>
        <taxon>Agaricomycetes</taxon>
        <taxon>Agaricomycetidae</taxon>
        <taxon>Agaricales</taxon>
        <taxon>Marasmiineae</taxon>
        <taxon>Marasmiaceae</taxon>
        <taxon>Marasmius</taxon>
    </lineage>
</organism>
<accession>A0ABR2ZXQ6</accession>
<feature type="compositionally biased region" description="Basic residues" evidence="1">
    <location>
        <begin position="42"/>
        <end position="72"/>
    </location>
</feature>
<evidence type="ECO:0000313" key="3">
    <source>
        <dbReference type="Proteomes" id="UP001437256"/>
    </source>
</evidence>
<gene>
    <name evidence="2" type="ORF">AAF712_007071</name>
</gene>
<feature type="compositionally biased region" description="Low complexity" evidence="1">
    <location>
        <begin position="302"/>
        <end position="317"/>
    </location>
</feature>
<feature type="region of interest" description="Disordered" evidence="1">
    <location>
        <begin position="160"/>
        <end position="195"/>
    </location>
</feature>
<feature type="compositionally biased region" description="Polar residues" evidence="1">
    <location>
        <begin position="171"/>
        <end position="182"/>
    </location>
</feature>
<reference evidence="2 3" key="1">
    <citation type="submission" date="2024-05" db="EMBL/GenBank/DDBJ databases">
        <title>A draft genome resource for the thread blight pathogen Marasmius tenuissimus strain MS-2.</title>
        <authorList>
            <person name="Yulfo-Soto G.E."/>
            <person name="Baruah I.K."/>
            <person name="Amoako-Attah I."/>
            <person name="Bukari Y."/>
            <person name="Meinhardt L.W."/>
            <person name="Bailey B.A."/>
            <person name="Cohen S.P."/>
        </authorList>
    </citation>
    <scope>NUCLEOTIDE SEQUENCE [LARGE SCALE GENOMIC DNA]</scope>
    <source>
        <strain evidence="2 3">MS-2</strain>
    </source>
</reference>
<keyword evidence="3" id="KW-1185">Reference proteome</keyword>
<feature type="compositionally biased region" description="Polar residues" evidence="1">
    <location>
        <begin position="1"/>
        <end position="12"/>
    </location>
</feature>
<sequence>MHNLSENATANESRVLAPLDVNAIPFPSTSPTNNPECSPSGKHTRSRSNHVLLRRSPPRTHSSSKGHKRHRSCSSAAELVPGYERPERPPTPLPSSLYEHDDDQPCPRIELPSLADDAVFSTTLLKKRADAKLVAMIRRSVVCGLRESAVAALKATAIPTTGSEPEDTDSSGHSFETSSTLVGSGSPDSGSGSVTYDFLEEDADLERKAELMEQDRILVHRFGRYLDGWGYRERRAPLTVPSFHSGSYLPFLDEDHDKENADVPFVASLHGSGDSEDDDPFLPMDVDHEPESMQVDSWSAGSTSTPPTSPSLVRRSTPSPPPIIPVPRGERTLALDQLVATLTLKHNDRIGARKNRNYEVGPRTGSKLKLELC</sequence>
<feature type="compositionally biased region" description="Polar residues" evidence="1">
    <location>
        <begin position="27"/>
        <end position="37"/>
    </location>
</feature>
<name>A0ABR2ZXQ6_9AGAR</name>
<proteinExistence type="predicted"/>
<feature type="region of interest" description="Disordered" evidence="1">
    <location>
        <begin position="266"/>
        <end position="328"/>
    </location>
</feature>
<feature type="compositionally biased region" description="Low complexity" evidence="1">
    <location>
        <begin position="183"/>
        <end position="193"/>
    </location>
</feature>
<evidence type="ECO:0000256" key="1">
    <source>
        <dbReference type="SAM" id="MobiDB-lite"/>
    </source>
</evidence>